<name>A0A4V2Z367_9BACT</name>
<evidence type="ECO:0000313" key="3">
    <source>
        <dbReference type="EMBL" id="TDE11578.1"/>
    </source>
</evidence>
<gene>
    <name evidence="3" type="ORF">E0F88_24400</name>
</gene>
<evidence type="ECO:0000256" key="1">
    <source>
        <dbReference type="SAM" id="Coils"/>
    </source>
</evidence>
<keyword evidence="1" id="KW-0175">Coiled coil</keyword>
<feature type="coiled-coil region" evidence="1">
    <location>
        <begin position="88"/>
        <end position="115"/>
    </location>
</feature>
<protein>
    <submittedName>
        <fullName evidence="3">Viral A-type inclusion protein</fullName>
    </submittedName>
</protein>
<dbReference type="AlphaFoldDB" id="A0A4V2Z367"/>
<sequence length="162" mass="18326">MNKHLIIVFLAIFLTGCSTDKKDSEKSETGGHSDHSPETAPDDRTKELMAIHDSIMPATETLMRLKKQLSAEIKAADSLRAIKSDPTLKAKIIQAAELSIQLEKADKEMMNWMHQYRADSLAKLDKKQAEIYIKEQTGKIITVRDLMQKSISDARLFLQKNK</sequence>
<evidence type="ECO:0000256" key="2">
    <source>
        <dbReference type="SAM" id="MobiDB-lite"/>
    </source>
</evidence>
<dbReference type="PROSITE" id="PS51257">
    <property type="entry name" value="PROKAR_LIPOPROTEIN"/>
    <property type="match status" value="1"/>
</dbReference>
<comment type="caution">
    <text evidence="3">The sequence shown here is derived from an EMBL/GenBank/DDBJ whole genome shotgun (WGS) entry which is preliminary data.</text>
</comment>
<keyword evidence="4" id="KW-1185">Reference proteome</keyword>
<feature type="region of interest" description="Disordered" evidence="2">
    <location>
        <begin position="20"/>
        <end position="44"/>
    </location>
</feature>
<reference evidence="3 4" key="1">
    <citation type="submission" date="2019-03" db="EMBL/GenBank/DDBJ databases">
        <title>Dyadobacter AR-3-6 sp. nov., isolated from arctic soil.</title>
        <authorList>
            <person name="Chaudhary D.K."/>
        </authorList>
    </citation>
    <scope>NUCLEOTIDE SEQUENCE [LARGE SCALE GENOMIC DNA]</scope>
    <source>
        <strain evidence="3 4">AR-3-6</strain>
    </source>
</reference>
<organism evidence="3 4">
    <name type="scientific">Dyadobacter psychrotolerans</name>
    <dbReference type="NCBI Taxonomy" id="2541721"/>
    <lineage>
        <taxon>Bacteria</taxon>
        <taxon>Pseudomonadati</taxon>
        <taxon>Bacteroidota</taxon>
        <taxon>Cytophagia</taxon>
        <taxon>Cytophagales</taxon>
        <taxon>Spirosomataceae</taxon>
        <taxon>Dyadobacter</taxon>
    </lineage>
</organism>
<dbReference type="Proteomes" id="UP000294850">
    <property type="component" value="Unassembled WGS sequence"/>
</dbReference>
<proteinExistence type="predicted"/>
<dbReference type="RefSeq" id="WP_131960911.1">
    <property type="nucleotide sequence ID" value="NZ_SMFL01000011.1"/>
</dbReference>
<dbReference type="OrthoDB" id="1436925at2"/>
<accession>A0A4V2Z367</accession>
<evidence type="ECO:0000313" key="4">
    <source>
        <dbReference type="Proteomes" id="UP000294850"/>
    </source>
</evidence>
<dbReference type="EMBL" id="SMFL01000011">
    <property type="protein sequence ID" value="TDE11578.1"/>
    <property type="molecule type" value="Genomic_DNA"/>
</dbReference>